<evidence type="ECO:0000256" key="3">
    <source>
        <dbReference type="ARBA" id="ARBA00022692"/>
    </source>
</evidence>
<evidence type="ECO:0000256" key="1">
    <source>
        <dbReference type="ARBA" id="ARBA00004651"/>
    </source>
</evidence>
<dbReference type="SUPFAM" id="SSF48317">
    <property type="entry name" value="Acid phosphatase/Vanadium-dependent haloperoxidase"/>
    <property type="match status" value="1"/>
</dbReference>
<dbReference type="Proteomes" id="UP000094828">
    <property type="component" value="Unassembled WGS sequence"/>
</dbReference>
<dbReference type="EMBL" id="LYDR01000050">
    <property type="protein sequence ID" value="ODA33667.1"/>
    <property type="molecule type" value="Genomic_DNA"/>
</dbReference>
<keyword evidence="4" id="KW-0378">Hydrolase</keyword>
<accession>A0A1C3EK98</accession>
<dbReference type="GO" id="GO:0016787">
    <property type="term" value="F:hydrolase activity"/>
    <property type="evidence" value="ECO:0007669"/>
    <property type="project" value="UniProtKB-KW"/>
</dbReference>
<evidence type="ECO:0000256" key="6">
    <source>
        <dbReference type="ARBA" id="ARBA00023136"/>
    </source>
</evidence>
<dbReference type="GO" id="GO:0005886">
    <property type="term" value="C:plasma membrane"/>
    <property type="evidence" value="ECO:0007669"/>
    <property type="project" value="UniProtKB-SubCell"/>
</dbReference>
<reference evidence="9 10" key="1">
    <citation type="submission" date="2016-05" db="EMBL/GenBank/DDBJ databases">
        <title>Genomic and physiological characterization of Planctopirus sp. isolated from fresh water lake.</title>
        <authorList>
            <person name="Subhash Y."/>
            <person name="Ramana C."/>
        </authorList>
    </citation>
    <scope>NUCLEOTIDE SEQUENCE [LARGE SCALE GENOMIC DNA]</scope>
    <source>
        <strain evidence="9 10">JC280</strain>
    </source>
</reference>
<organism evidence="9 10">
    <name type="scientific">Planctopirus hydrillae</name>
    <dbReference type="NCBI Taxonomy" id="1841610"/>
    <lineage>
        <taxon>Bacteria</taxon>
        <taxon>Pseudomonadati</taxon>
        <taxon>Planctomycetota</taxon>
        <taxon>Planctomycetia</taxon>
        <taxon>Planctomycetales</taxon>
        <taxon>Planctomycetaceae</taxon>
        <taxon>Planctopirus</taxon>
    </lineage>
</organism>
<keyword evidence="6" id="KW-0472">Membrane</keyword>
<dbReference type="SMART" id="SM00014">
    <property type="entry name" value="acidPPc"/>
    <property type="match status" value="1"/>
</dbReference>
<name>A0A1C3EK98_9PLAN</name>
<evidence type="ECO:0000313" key="10">
    <source>
        <dbReference type="Proteomes" id="UP000094828"/>
    </source>
</evidence>
<sequence length="242" mass="26170">MEGDAGLSESVAREVRACASEPEPMDSQKESPGPRRSSPGKKVWQQRLALLAALMAGAMLAFQWDLPVARWVHAHRALGIVREFFEAAEYYGQAFGTLLIIVTVGVLDPAKKRLLPWLLAASLGAGLTADVAKQLIERQRPRELDLANVEVTTTIRSVLPFLEGKVASHSFPSGHTATAFGLTVALSTLYRRGKTWFVILACLVGVQRVQSLSHFPSDVLAGAAIGLLVGWLITDSKLKDAC</sequence>
<dbReference type="Gene3D" id="1.20.144.10">
    <property type="entry name" value="Phosphatidic acid phosphatase type 2/haloperoxidase"/>
    <property type="match status" value="1"/>
</dbReference>
<dbReference type="STRING" id="1841610.A6X21_18230"/>
<keyword evidence="2" id="KW-1003">Cell membrane</keyword>
<dbReference type="AlphaFoldDB" id="A0A1C3EK98"/>
<dbReference type="PANTHER" id="PTHR14969">
    <property type="entry name" value="SPHINGOSINE-1-PHOSPHATE PHOSPHOHYDROLASE"/>
    <property type="match status" value="1"/>
</dbReference>
<keyword evidence="3" id="KW-0812">Transmembrane</keyword>
<dbReference type="OrthoDB" id="268168at2"/>
<evidence type="ECO:0000259" key="8">
    <source>
        <dbReference type="SMART" id="SM00014"/>
    </source>
</evidence>
<gene>
    <name evidence="9" type="ORF">A6X21_18230</name>
</gene>
<keyword evidence="5" id="KW-1133">Transmembrane helix</keyword>
<evidence type="ECO:0000256" key="5">
    <source>
        <dbReference type="ARBA" id="ARBA00022989"/>
    </source>
</evidence>
<keyword evidence="10" id="KW-1185">Reference proteome</keyword>
<evidence type="ECO:0000313" key="9">
    <source>
        <dbReference type="EMBL" id="ODA33667.1"/>
    </source>
</evidence>
<dbReference type="Pfam" id="PF01569">
    <property type="entry name" value="PAP2"/>
    <property type="match status" value="1"/>
</dbReference>
<dbReference type="InterPro" id="IPR036938">
    <property type="entry name" value="PAP2/HPO_sf"/>
</dbReference>
<dbReference type="InterPro" id="IPR000326">
    <property type="entry name" value="PAP2/HPO"/>
</dbReference>
<proteinExistence type="predicted"/>
<comment type="caution">
    <text evidence="9">The sequence shown here is derived from an EMBL/GenBank/DDBJ whole genome shotgun (WGS) entry which is preliminary data.</text>
</comment>
<feature type="domain" description="Phosphatidic acid phosphatase type 2/haloperoxidase" evidence="8">
    <location>
        <begin position="114"/>
        <end position="234"/>
    </location>
</feature>
<protein>
    <recommendedName>
        <fullName evidence="8">Phosphatidic acid phosphatase type 2/haloperoxidase domain-containing protein</fullName>
    </recommendedName>
</protein>
<evidence type="ECO:0000256" key="7">
    <source>
        <dbReference type="SAM" id="MobiDB-lite"/>
    </source>
</evidence>
<evidence type="ECO:0000256" key="2">
    <source>
        <dbReference type="ARBA" id="ARBA00022475"/>
    </source>
</evidence>
<dbReference type="PANTHER" id="PTHR14969:SF62">
    <property type="entry name" value="DECAPRENYLPHOSPHORYL-5-PHOSPHORIBOSE PHOSPHATASE RV3807C-RELATED"/>
    <property type="match status" value="1"/>
</dbReference>
<feature type="region of interest" description="Disordered" evidence="7">
    <location>
        <begin position="1"/>
        <end position="41"/>
    </location>
</feature>
<evidence type="ECO:0000256" key="4">
    <source>
        <dbReference type="ARBA" id="ARBA00022801"/>
    </source>
</evidence>
<comment type="subcellular location">
    <subcellularLocation>
        <location evidence="1">Cell membrane</location>
        <topology evidence="1">Multi-pass membrane protein</topology>
    </subcellularLocation>
</comment>